<evidence type="ECO:0000313" key="1">
    <source>
        <dbReference type="EMBL" id="CUX49640.1"/>
    </source>
</evidence>
<dbReference type="EMBL" id="FBWK01000049">
    <property type="protein sequence ID" value="CUX49640.1"/>
    <property type="molecule type" value="Genomic_DNA"/>
</dbReference>
<name>A0A1S7RAT4_9HYPH</name>
<accession>A0A1S7RAT4</accession>
<evidence type="ECO:0000313" key="2">
    <source>
        <dbReference type="Proteomes" id="UP000191988"/>
    </source>
</evidence>
<keyword evidence="2" id="KW-1185">Reference proteome</keyword>
<dbReference type="AlphaFoldDB" id="A0A1S7RAT4"/>
<sequence>MSSFALPADLHAGGPHLPFVSIVSEFGDGPAGLFMASKPIREPA</sequence>
<reference evidence="2" key="1">
    <citation type="submission" date="2016-01" db="EMBL/GenBank/DDBJ databases">
        <authorList>
            <person name="Regsiter A."/>
            <person name="william w."/>
        </authorList>
    </citation>
    <scope>NUCLEOTIDE SEQUENCE [LARGE SCALE GENOMIC DNA]</scope>
    <source>
        <strain evidence="2">CFBP 6623</strain>
    </source>
</reference>
<gene>
    <name evidence="1" type="ORF">AGR3A_Lc130209</name>
</gene>
<dbReference type="Proteomes" id="UP000191988">
    <property type="component" value="Unassembled WGS sequence"/>
</dbReference>
<protein>
    <submittedName>
        <fullName evidence="1">Uncharacterized protein</fullName>
    </submittedName>
</protein>
<organism evidence="1 2">
    <name type="scientific">Agrobacterium tomkonis CFBP 6623</name>
    <dbReference type="NCBI Taxonomy" id="1183432"/>
    <lineage>
        <taxon>Bacteria</taxon>
        <taxon>Pseudomonadati</taxon>
        <taxon>Pseudomonadota</taxon>
        <taxon>Alphaproteobacteria</taxon>
        <taxon>Hyphomicrobiales</taxon>
        <taxon>Rhizobiaceae</taxon>
        <taxon>Rhizobium/Agrobacterium group</taxon>
        <taxon>Agrobacterium</taxon>
        <taxon>Agrobacterium tumefaciens complex</taxon>
    </lineage>
</organism>
<dbReference type="STRING" id="1183432.AGR3A_Lc130209"/>
<proteinExistence type="predicted"/>